<accession>A0A8S1HRM3</accession>
<dbReference type="OrthoDB" id="5776275at2759"/>
<comment type="caution">
    <text evidence="2">The sequence shown here is derived from an EMBL/GenBank/DDBJ whole genome shotgun (WGS) entry which is preliminary data.</text>
</comment>
<evidence type="ECO:0000313" key="2">
    <source>
        <dbReference type="EMBL" id="CAD6199191.1"/>
    </source>
</evidence>
<sequence>MASGTVVLVVVVPTNDTVEEEVLHKLASLFPSMQFCISMLYTVEQFSGSKLFAQAAQKYVSETYGYEVQLLWTFFPLVERCLTQKQLYAAPTPVQPPAPLPFHEIEKSGPLILETAQPVELKAPPPAPRPRKLAVPRSRAPRPQPTVVVEPKPSEVLSTQQDELLDVDAFNTFFADFDMTDLDGVQPEPTNDLEKILKDEVSDVLLEATSPATPTTPLLDSGFNSDSGSPESIADCPFLMTNCRRSYVRSAEDDVIPPKLIRLG</sequence>
<gene>
    <name evidence="2" type="ORF">CAUJ_LOCUS15095</name>
</gene>
<proteinExistence type="predicted"/>
<dbReference type="EMBL" id="CAJGYM010000160">
    <property type="protein sequence ID" value="CAD6199191.1"/>
    <property type="molecule type" value="Genomic_DNA"/>
</dbReference>
<evidence type="ECO:0000313" key="3">
    <source>
        <dbReference type="Proteomes" id="UP000835052"/>
    </source>
</evidence>
<keyword evidence="3" id="KW-1185">Reference proteome</keyword>
<protein>
    <submittedName>
        <fullName evidence="2">Uncharacterized protein</fullName>
    </submittedName>
</protein>
<reference evidence="2" key="1">
    <citation type="submission" date="2020-10" db="EMBL/GenBank/DDBJ databases">
        <authorList>
            <person name="Kikuchi T."/>
        </authorList>
    </citation>
    <scope>NUCLEOTIDE SEQUENCE</scope>
    <source>
        <strain evidence="2">NKZ352</strain>
    </source>
</reference>
<evidence type="ECO:0000256" key="1">
    <source>
        <dbReference type="SAM" id="MobiDB-lite"/>
    </source>
</evidence>
<organism evidence="2 3">
    <name type="scientific">Caenorhabditis auriculariae</name>
    <dbReference type="NCBI Taxonomy" id="2777116"/>
    <lineage>
        <taxon>Eukaryota</taxon>
        <taxon>Metazoa</taxon>
        <taxon>Ecdysozoa</taxon>
        <taxon>Nematoda</taxon>
        <taxon>Chromadorea</taxon>
        <taxon>Rhabditida</taxon>
        <taxon>Rhabditina</taxon>
        <taxon>Rhabditomorpha</taxon>
        <taxon>Rhabditoidea</taxon>
        <taxon>Rhabditidae</taxon>
        <taxon>Peloderinae</taxon>
        <taxon>Caenorhabditis</taxon>
    </lineage>
</organism>
<dbReference type="AlphaFoldDB" id="A0A8S1HRM3"/>
<feature type="region of interest" description="Disordered" evidence="1">
    <location>
        <begin position="119"/>
        <end position="148"/>
    </location>
</feature>
<dbReference type="Proteomes" id="UP000835052">
    <property type="component" value="Unassembled WGS sequence"/>
</dbReference>
<name>A0A8S1HRM3_9PELO</name>